<evidence type="ECO:0000256" key="1">
    <source>
        <dbReference type="SAM" id="SignalP"/>
    </source>
</evidence>
<proteinExistence type="predicted"/>
<reference evidence="2 3" key="1">
    <citation type="journal article" date="2015" name="Stand. Genomic Sci.">
        <title>Genomic Encyclopedia of Bacterial and Archaeal Type Strains, Phase III: the genomes of soil and plant-associated and newly described type strains.</title>
        <authorList>
            <person name="Whitman W.B."/>
            <person name="Woyke T."/>
            <person name="Klenk H.P."/>
            <person name="Zhou Y."/>
            <person name="Lilburn T.G."/>
            <person name="Beck B.J."/>
            <person name="De Vos P."/>
            <person name="Vandamme P."/>
            <person name="Eisen J.A."/>
            <person name="Garrity G."/>
            <person name="Hugenholtz P."/>
            <person name="Kyrpides N.C."/>
        </authorList>
    </citation>
    <scope>NUCLEOTIDE SEQUENCE [LARGE SCALE GENOMIC DNA]</scope>
    <source>
        <strain evidence="2 3">CGMCC 1.6844</strain>
    </source>
</reference>
<feature type="chain" id="PRO_5022827244" description="T9SS sorting signal type C domain-containing protein" evidence="1">
    <location>
        <begin position="19"/>
        <end position="1240"/>
    </location>
</feature>
<organism evidence="2 3">
    <name type="scientific">Flavobacterium cheniae</name>
    <dbReference type="NCBI Taxonomy" id="295428"/>
    <lineage>
        <taxon>Bacteria</taxon>
        <taxon>Pseudomonadati</taxon>
        <taxon>Bacteroidota</taxon>
        <taxon>Flavobacteriia</taxon>
        <taxon>Flavobacteriales</taxon>
        <taxon>Flavobacteriaceae</taxon>
        <taxon>Flavobacterium</taxon>
    </lineage>
</organism>
<sequence length="1240" mass="133009">MKLKLLFITLFSSFISWAQIAAWDFTGENTLATSAAEVYNLNLDSSNLLTRGAGANPSAGANSFRTVGFQNNGISTANTDYFQFTLSASIGNSLSLTTIDARFAGTGTFAASPGVSCQFAYSLDGVNFTLIGSPTVTIGTPAVLPQIDLSAIPALQNVSAGTTVTFRYYASGQTTTGGWGFFSSAVGVYGLQIGGTVNPAVASPTITTTPASLSGFLYVVGSGPSAEQSFTVIGTSLTNNITLTAPTNYEISLTSGGVFSSSLTLTQVAGVVPLTTVYVRLRAGLAVNTYNGETITATSTGASTQNVVCNGSVTNPSTVFTPGDFAVIAVNSNINCYPPGPNGVYGDGDDEISFITFKDILNGDSFYMTDNGFQRATANEWGDTEGVYLFTRTGGTIPAGTVITFRFLNTIPFVEFNSPDGAWVFNKVAGFGGNLVMNSGGDQIFFMQGGTWTNPAGTHNATYSGGEYVYGFNTNTGWNSFLNSTQQSGLPINLNCFSLLPGSATDFLEYTGPTTPATKLDWIARLNNPTNWTNRLTCAGYLRTHVGQTYTVVTGGVYIDGIWTGTRSTDWFDCSNWQTLEVPNNTINVNINNTYAIRDAVIDIASPLAVTYSNLAEANNIDIADRSLIIEGNANNVLEVNGNLTLDSTGILDMEDSNPATADGTLYLFGNWTNNRTETEFLEGNSTVHFVGTTNQIINNVAPVGTEVFHNVVLNNNFTTNISNNLIATGNLTVSPGRTATVSPNNYIQVNNNLTVSGTFNVLDDGSLIQVNDGATNTGSISYQRTTTGNTNDYVYWSSPVNGVNTPSGYIYTWDADIANTNGGQGNWVVAANTAMLPGVGYIMRNIFSRTFVGQPRNGIIQPAISRGSYIGTDYAGTNGITITRFNDNYNLVGNPYPSSINVLDFLTLNTNIEGAVRLWTHNTPLSSAIPNPFYGSFAANYTPNDYITYNGLGTVSGPAGFNGYIAGGQGFLVNMNDGAATTQNITFNNSLRSRAYNNSQFYRTASNATSSELEKHRIWLDISNQSNISDRTLIGYVESATPGKDRLFDAITSVMPSFLKIYTVVEQDKLTIQGRPLPFDVNDRVSLGVNVPTAGNYTIAIAAIDGMFNGNQIIYLEDLQLNVIHNLKNAPYSFTAANSGEINNRFVVRYTNETLSNNDEVANNQIIVFNNQNGININLNGIESNEIVIHDVLGRVLYQNTNNNQNELSINSIQKNNQPLIISIKDKAKNSVIRLKHLF</sequence>
<dbReference type="AlphaFoldDB" id="A0A562KCD1"/>
<keyword evidence="1" id="KW-0732">Signal</keyword>
<protein>
    <recommendedName>
        <fullName evidence="4">T9SS sorting signal type C domain-containing protein</fullName>
    </recommendedName>
</protein>
<dbReference type="EMBL" id="VLKM01000010">
    <property type="protein sequence ID" value="TWH92883.1"/>
    <property type="molecule type" value="Genomic_DNA"/>
</dbReference>
<comment type="caution">
    <text evidence="2">The sequence shown here is derived from an EMBL/GenBank/DDBJ whole genome shotgun (WGS) entry which is preliminary data.</text>
</comment>
<name>A0A562KCD1_9FLAO</name>
<feature type="signal peptide" evidence="1">
    <location>
        <begin position="1"/>
        <end position="18"/>
    </location>
</feature>
<dbReference type="RefSeq" id="WP_133610882.1">
    <property type="nucleotide sequence ID" value="NZ_SNZC01000006.1"/>
</dbReference>
<evidence type="ECO:0000313" key="2">
    <source>
        <dbReference type="EMBL" id="TWH92883.1"/>
    </source>
</evidence>
<dbReference type="OrthoDB" id="1652165at2"/>
<gene>
    <name evidence="2" type="ORF">IP97_02204</name>
</gene>
<dbReference type="Proteomes" id="UP000315312">
    <property type="component" value="Unassembled WGS sequence"/>
</dbReference>
<accession>A0A562KCD1</accession>
<evidence type="ECO:0008006" key="4">
    <source>
        <dbReference type="Google" id="ProtNLM"/>
    </source>
</evidence>
<evidence type="ECO:0000313" key="3">
    <source>
        <dbReference type="Proteomes" id="UP000315312"/>
    </source>
</evidence>
<keyword evidence="3" id="KW-1185">Reference proteome</keyword>